<dbReference type="GO" id="GO:0005524">
    <property type="term" value="F:ATP binding"/>
    <property type="evidence" value="ECO:0007669"/>
    <property type="project" value="InterPro"/>
</dbReference>
<reference evidence="10" key="1">
    <citation type="journal article" date="2000" name="Proc. Natl. Acad. Sci. U.S.A.">
        <title>Chloroplast protein and centrosomal genes, a tRNA intron, and odd telomeres in an unusually compact eukaryotic genome, the cryptomonad nucleomorph.</title>
        <authorList>
            <person name="Zauner S."/>
            <person name="Fraunholz M."/>
            <person name="Wastl J."/>
            <person name="Penny S."/>
            <person name="Beaton M."/>
            <person name="Cavalier-Smith T."/>
            <person name="Maier U.G."/>
            <person name="Douglas S."/>
        </authorList>
    </citation>
    <scope>NUCLEOTIDE SEQUENCE</scope>
</reference>
<feature type="domain" description="mRNA capping enzyme adenylation" evidence="8">
    <location>
        <begin position="40"/>
        <end position="226"/>
    </location>
</feature>
<dbReference type="Gene3D" id="2.40.50.140">
    <property type="entry name" value="Nucleic acid-binding proteins"/>
    <property type="match status" value="1"/>
</dbReference>
<keyword evidence="3" id="KW-0808">Transferase</keyword>
<dbReference type="PIR" id="E90116">
    <property type="entry name" value="E90116"/>
</dbReference>
<dbReference type="RefSeq" id="XP_001713326.1">
    <property type="nucleotide sequence ID" value="XM_001713274.1"/>
</dbReference>
<dbReference type="InterPro" id="IPR001339">
    <property type="entry name" value="mRNA_cap_enzyme_adenylation"/>
</dbReference>
<sequence length="357" mass="43120">MNILKCKHKFKKVYKLNSVLSGLPKHLICSECFFFIGNMPINISRNQLKFFFKNDYGFFEKTDGFRFILLISKKFYLIDRKNKIFVLKNFKNPNYLEGYYCFDGELCFDFISQSYIYLIYDFLVFKNDWRISTWDLSSRMHFSTYFVKILNLNLKNIFFFNVKSIMKLFQLEIFFESLIENLYSSEKVYYSYLIFKIYCTKIDGVVFSSNNISYSTNRPLNNFKWKFGNLNTVDMKLNYCYTKTSKNLINYLLCKINKSNNMRIFKIKKKSFANIENNLNESIYEFIFDKQYVQWVYYKIRKDKFEPNSFRTLLDTLYTISSNVGLFEISNYLKKNTLKTMRGKVFKSNVFENYKSL</sequence>
<organism evidence="10 13">
    <name type="scientific">Guillardia theta</name>
    <name type="common">Cryptophyte</name>
    <name type="synonym">Cryptomonas phi</name>
    <dbReference type="NCBI Taxonomy" id="55529"/>
    <lineage>
        <taxon>Eukaryota</taxon>
        <taxon>Cryptophyceae</taxon>
        <taxon>Pyrenomonadales</taxon>
        <taxon>Geminigeraceae</taxon>
        <taxon>Guillardia</taxon>
    </lineage>
</organism>
<dbReference type="GO" id="GO:0005525">
    <property type="term" value="F:GTP binding"/>
    <property type="evidence" value="ECO:0007669"/>
    <property type="project" value="UniProtKB-KW"/>
</dbReference>
<dbReference type="EMBL" id="HBKN01011294">
    <property type="protein sequence ID" value="CAE2280492.1"/>
    <property type="molecule type" value="Transcribed_RNA"/>
</dbReference>
<dbReference type="GeneID" id="857465"/>
<evidence type="ECO:0000313" key="13">
    <source>
        <dbReference type="Proteomes" id="UP000242167"/>
    </source>
</evidence>
<keyword evidence="6" id="KW-0506">mRNA capping</keyword>
<protein>
    <recommendedName>
        <fullName evidence="1">mRNA guanylyltransferase</fullName>
        <ecNumber evidence="1">2.7.7.50</ecNumber>
    </recommendedName>
</protein>
<feature type="domain" description="mRNA capping enzyme C-terminal" evidence="9">
    <location>
        <begin position="231"/>
        <end position="324"/>
    </location>
</feature>
<dbReference type="CDD" id="cd07895">
    <property type="entry name" value="Adenylation_mRNA_capping"/>
    <property type="match status" value="1"/>
</dbReference>
<keyword evidence="10" id="KW-0240">DNA-directed RNA polymerase</keyword>
<dbReference type="GO" id="GO:0000428">
    <property type="term" value="C:DNA-directed RNA polymerase complex"/>
    <property type="evidence" value="ECO:0007669"/>
    <property type="project" value="UniProtKB-KW"/>
</dbReference>
<dbReference type="AlphaFoldDB" id="Q9AVW1"/>
<evidence type="ECO:0000256" key="5">
    <source>
        <dbReference type="ARBA" id="ARBA00022741"/>
    </source>
</evidence>
<reference evidence="10 13" key="2">
    <citation type="journal article" date="2001" name="Nature">
        <title>The highly reduced genome of an enslaved algal nucleus.</title>
        <authorList>
            <person name="Douglas S."/>
            <person name="Zauner S."/>
            <person name="Fraunholz M."/>
            <person name="Beaton M."/>
            <person name="Penny S."/>
            <person name="Deng L."/>
            <person name="Wu X."/>
            <person name="Reith M."/>
            <person name="Cavalier-Smith T."/>
            <person name="Maier U."/>
        </authorList>
    </citation>
    <scope>NUCLEOTIDE SEQUENCE [LARGE SCALE GENOMIC DNA]</scope>
</reference>
<evidence type="ECO:0000256" key="4">
    <source>
        <dbReference type="ARBA" id="ARBA00022695"/>
    </source>
</evidence>
<evidence type="ECO:0000313" key="10">
    <source>
        <dbReference type="EMBL" id="CAC27110.1"/>
    </source>
</evidence>
<proteinExistence type="predicted"/>
<dbReference type="Pfam" id="PF01331">
    <property type="entry name" value="mRNA_cap_enzyme"/>
    <property type="match status" value="1"/>
</dbReference>
<keyword evidence="5" id="KW-0547">Nucleotide-binding</keyword>
<dbReference type="Pfam" id="PF03919">
    <property type="entry name" value="mRNA_cap_C"/>
    <property type="match status" value="1"/>
</dbReference>
<dbReference type="EMBL" id="AJ010592">
    <property type="protein sequence ID" value="CAC27110.1"/>
    <property type="molecule type" value="Genomic_DNA"/>
</dbReference>
<dbReference type="EMBL" id="HBKN01011292">
    <property type="protein sequence ID" value="CAE2280490.1"/>
    <property type="molecule type" value="Transcribed_RNA"/>
</dbReference>
<keyword evidence="4" id="KW-0548">Nucleotidyltransferase</keyword>
<reference evidence="11" key="3">
    <citation type="submission" date="2021-01" db="EMBL/GenBank/DDBJ databases">
        <authorList>
            <person name="Corre E."/>
            <person name="Pelletier E."/>
            <person name="Niang G."/>
            <person name="Scheremetjew M."/>
            <person name="Finn R."/>
            <person name="Kale V."/>
            <person name="Holt S."/>
            <person name="Cochrane G."/>
            <person name="Meng A."/>
            <person name="Brown T."/>
            <person name="Cohen L."/>
        </authorList>
    </citation>
    <scope>NUCLEOTIDE SEQUENCE</scope>
    <source>
        <strain evidence="11">CCMP 2712</strain>
    </source>
</reference>
<dbReference type="PANTHER" id="PTHR10367">
    <property type="entry name" value="MRNA-CAPPING ENZYME"/>
    <property type="match status" value="1"/>
</dbReference>
<keyword evidence="10" id="KW-0804">Transcription</keyword>
<name>Q9AVW1_GUITH</name>
<dbReference type="Gene3D" id="3.30.470.30">
    <property type="entry name" value="DNA ligase/mRNA capping enzyme"/>
    <property type="match status" value="1"/>
</dbReference>
<dbReference type="EC" id="2.7.7.50" evidence="1"/>
<dbReference type="InterPro" id="IPR051029">
    <property type="entry name" value="mRNA_Capping_Enz/RNA_Phosphat"/>
</dbReference>
<dbReference type="InterPro" id="IPR013846">
    <property type="entry name" value="mRNA_cap_enzyme_C"/>
</dbReference>
<dbReference type="SUPFAM" id="SSF50249">
    <property type="entry name" value="Nucleic acid-binding proteins"/>
    <property type="match status" value="1"/>
</dbReference>
<evidence type="ECO:0000259" key="8">
    <source>
        <dbReference type="Pfam" id="PF01331"/>
    </source>
</evidence>
<dbReference type="GO" id="GO:0004484">
    <property type="term" value="F:mRNA guanylyltransferase activity"/>
    <property type="evidence" value="ECO:0007669"/>
    <property type="project" value="UniProtKB-EC"/>
</dbReference>
<dbReference type="PANTHER" id="PTHR10367:SF25">
    <property type="entry name" value="DUAL SPECIFICITY PHOSPHATASE CATALYTIC DOMAIN PROTEIN (AFU_ORTHOLOGUE AFUA_1G03540)"/>
    <property type="match status" value="1"/>
</dbReference>
<accession>Q9AVW1</accession>
<evidence type="ECO:0000256" key="7">
    <source>
        <dbReference type="ARBA" id="ARBA00023134"/>
    </source>
</evidence>
<dbReference type="GO" id="GO:0006370">
    <property type="term" value="P:7-methylguanosine mRNA capping"/>
    <property type="evidence" value="ECO:0007669"/>
    <property type="project" value="UniProtKB-KW"/>
</dbReference>
<keyword evidence="7" id="KW-0342">GTP-binding</keyword>
<evidence type="ECO:0000313" key="12">
    <source>
        <dbReference type="EMBL" id="CAE2280492.1"/>
    </source>
</evidence>
<evidence type="ECO:0000259" key="9">
    <source>
        <dbReference type="Pfam" id="PF03919"/>
    </source>
</evidence>
<keyword evidence="2" id="KW-0507">mRNA processing</keyword>
<gene>
    <name evidence="10" type="primary">mce</name>
    <name evidence="11" type="ORF">GTHE00462_LOCUS8937</name>
    <name evidence="12" type="ORF">GTHE00462_LOCUS8939</name>
</gene>
<evidence type="ECO:0000313" key="11">
    <source>
        <dbReference type="EMBL" id="CAE2280490.1"/>
    </source>
</evidence>
<evidence type="ECO:0000256" key="2">
    <source>
        <dbReference type="ARBA" id="ARBA00022664"/>
    </source>
</evidence>
<evidence type="ECO:0000256" key="1">
    <source>
        <dbReference type="ARBA" id="ARBA00012475"/>
    </source>
</evidence>
<evidence type="ECO:0000256" key="3">
    <source>
        <dbReference type="ARBA" id="ARBA00022679"/>
    </source>
</evidence>
<dbReference type="InterPro" id="IPR012340">
    <property type="entry name" value="NA-bd_OB-fold"/>
</dbReference>
<dbReference type="Proteomes" id="UP000242167">
    <property type="component" value="Nucleomorph 2"/>
</dbReference>
<dbReference type="SUPFAM" id="SSF56091">
    <property type="entry name" value="DNA ligase/mRNA capping enzyme, catalytic domain"/>
    <property type="match status" value="1"/>
</dbReference>
<evidence type="ECO:0000256" key="6">
    <source>
        <dbReference type="ARBA" id="ARBA00023042"/>
    </source>
</evidence>